<dbReference type="AlphaFoldDB" id="M5S879"/>
<dbReference type="RefSeq" id="WP_008665481.1">
    <property type="nucleotide sequence ID" value="NZ_ANOF01000061.1"/>
</dbReference>
<dbReference type="Proteomes" id="UP000011996">
    <property type="component" value="Unassembled WGS sequence"/>
</dbReference>
<gene>
    <name evidence="3" type="ORF">RESH_01798</name>
</gene>
<keyword evidence="1" id="KW-0812">Transmembrane</keyword>
<dbReference type="InterPro" id="IPR036691">
    <property type="entry name" value="Endo/exonu/phosph_ase_sf"/>
</dbReference>
<name>M5S879_9BACT</name>
<sequence>MDAGNEDTATIGGFMSRAGVTSARNVAVSPTERRSVSVVWDGLLFESNNVHRKLILFVKKMLFLAIALALFAFVLRSPSVHAQKQTTSSTIRLRVLSYNIHHGRGTDGKIDLDRLANVIRSVDPDLVAVQEVDQNTHRNGMVNQVETLAARTGLHGIFAKQIDYDGGEYGQAVLSKYPIKSLEVHWLPGDPIRERRIVGVAEIQLHETPLRFATTHLHHARSDLREKQATELNRLLANGNAPVIVAGDFNTKPASIAMQTLQTKWRIATSDTMLTFPARSPNRQLDYVAMYPANSWRIVESEVLNEPVASDHRPLLVEIELETHSELVPE</sequence>
<dbReference type="InterPro" id="IPR005135">
    <property type="entry name" value="Endo/exonuclease/phosphatase"/>
</dbReference>
<comment type="caution">
    <text evidence="3">The sequence shown here is derived from an EMBL/GenBank/DDBJ whole genome shotgun (WGS) entry which is preliminary data.</text>
</comment>
<dbReference type="Pfam" id="PF03372">
    <property type="entry name" value="Exo_endo_phos"/>
    <property type="match status" value="1"/>
</dbReference>
<dbReference type="PANTHER" id="PTHR14859:SF15">
    <property type="entry name" value="ENDONUCLEASE_EXONUCLEASE_PHOSPHATASE DOMAIN-CONTAINING PROTEIN"/>
    <property type="match status" value="1"/>
</dbReference>
<dbReference type="InterPro" id="IPR051916">
    <property type="entry name" value="GPI-anchor_lipid_remodeler"/>
</dbReference>
<evidence type="ECO:0000259" key="2">
    <source>
        <dbReference type="Pfam" id="PF03372"/>
    </source>
</evidence>
<evidence type="ECO:0000313" key="3">
    <source>
        <dbReference type="EMBL" id="EMI27691.1"/>
    </source>
</evidence>
<dbReference type="PANTHER" id="PTHR14859">
    <property type="entry name" value="CALCOFLUOR WHITE HYPERSENSITIVE PROTEIN PRECURSOR"/>
    <property type="match status" value="1"/>
</dbReference>
<dbReference type="GO" id="GO:0003824">
    <property type="term" value="F:catalytic activity"/>
    <property type="evidence" value="ECO:0007669"/>
    <property type="project" value="InterPro"/>
</dbReference>
<organism evidence="3 4">
    <name type="scientific">Rhodopirellula europaea SH398</name>
    <dbReference type="NCBI Taxonomy" id="1263868"/>
    <lineage>
        <taxon>Bacteria</taxon>
        <taxon>Pseudomonadati</taxon>
        <taxon>Planctomycetota</taxon>
        <taxon>Planctomycetia</taxon>
        <taxon>Pirellulales</taxon>
        <taxon>Pirellulaceae</taxon>
        <taxon>Rhodopirellula</taxon>
    </lineage>
</organism>
<reference evidence="3 4" key="1">
    <citation type="journal article" date="2013" name="Mar. Genomics">
        <title>Expression of sulfatases in Rhodopirellula baltica and the diversity of sulfatases in the genus Rhodopirellula.</title>
        <authorList>
            <person name="Wegner C.E."/>
            <person name="Richter-Heitmann T."/>
            <person name="Klindworth A."/>
            <person name="Klockow C."/>
            <person name="Richter M."/>
            <person name="Achstetter T."/>
            <person name="Glockner F.O."/>
            <person name="Harder J."/>
        </authorList>
    </citation>
    <scope>NUCLEOTIDE SEQUENCE [LARGE SCALE GENOMIC DNA]</scope>
    <source>
        <strain evidence="3 4">SH398</strain>
    </source>
</reference>
<evidence type="ECO:0000256" key="1">
    <source>
        <dbReference type="SAM" id="Phobius"/>
    </source>
</evidence>
<dbReference type="GO" id="GO:0006506">
    <property type="term" value="P:GPI anchor biosynthetic process"/>
    <property type="evidence" value="ECO:0007669"/>
    <property type="project" value="TreeGrafter"/>
</dbReference>
<keyword evidence="1" id="KW-1133">Transmembrane helix</keyword>
<keyword evidence="1" id="KW-0472">Membrane</keyword>
<accession>M5S879</accession>
<feature type="transmembrane region" description="Helical" evidence="1">
    <location>
        <begin position="54"/>
        <end position="75"/>
    </location>
</feature>
<protein>
    <submittedName>
        <fullName evidence="3">Metallophosphoesterase</fullName>
    </submittedName>
</protein>
<proteinExistence type="predicted"/>
<dbReference type="EMBL" id="ANOF01000061">
    <property type="protein sequence ID" value="EMI27691.1"/>
    <property type="molecule type" value="Genomic_DNA"/>
</dbReference>
<evidence type="ECO:0000313" key="4">
    <source>
        <dbReference type="Proteomes" id="UP000011996"/>
    </source>
</evidence>
<feature type="domain" description="Endonuclease/exonuclease/phosphatase" evidence="2">
    <location>
        <begin position="96"/>
        <end position="312"/>
    </location>
</feature>
<dbReference type="SUPFAM" id="SSF56219">
    <property type="entry name" value="DNase I-like"/>
    <property type="match status" value="1"/>
</dbReference>
<dbReference type="Gene3D" id="3.60.10.10">
    <property type="entry name" value="Endonuclease/exonuclease/phosphatase"/>
    <property type="match status" value="1"/>
</dbReference>
<dbReference type="PATRIC" id="fig|1263868.3.peg.1945"/>
<dbReference type="GO" id="GO:0016020">
    <property type="term" value="C:membrane"/>
    <property type="evidence" value="ECO:0007669"/>
    <property type="project" value="GOC"/>
</dbReference>
<dbReference type="OrthoDB" id="155529at2"/>